<reference evidence="6 7" key="1">
    <citation type="submission" date="2016-04" db="EMBL/GenBank/DDBJ databases">
        <title>Genome sequence of Methanobrevibacter filiformis DSM 11501.</title>
        <authorList>
            <person name="Poehlein A."/>
            <person name="Seedorf H."/>
            <person name="Daniel R."/>
        </authorList>
    </citation>
    <scope>NUCLEOTIDE SEQUENCE [LARGE SCALE GENOMIC DNA]</scope>
    <source>
        <strain evidence="6 7">DSM 11501</strain>
    </source>
</reference>
<evidence type="ECO:0000259" key="5">
    <source>
        <dbReference type="Pfam" id="PF00156"/>
    </source>
</evidence>
<dbReference type="PATRIC" id="fig|55758.3.peg.241"/>
<proteinExistence type="inferred from homology"/>
<evidence type="ECO:0000313" key="6">
    <source>
        <dbReference type="EMBL" id="KZX17350.1"/>
    </source>
</evidence>
<dbReference type="GO" id="GO:0004588">
    <property type="term" value="F:orotate phosphoribosyltransferase activity"/>
    <property type="evidence" value="ECO:0007669"/>
    <property type="project" value="TreeGrafter"/>
</dbReference>
<keyword evidence="7" id="KW-1185">Reference proteome</keyword>
<dbReference type="Gene3D" id="3.40.50.2020">
    <property type="match status" value="1"/>
</dbReference>
<keyword evidence="3 4" id="KW-0804">Transcription</keyword>
<comment type="domain">
    <text evidence="4">Contains an N-terminal DNA-binding winged helix-turn-helix domain and a C-terminal regulatory domain (or effector binding domain) resembling phosphoribosyltransferase (PRT) domain.</text>
</comment>
<dbReference type="Proteomes" id="UP000077066">
    <property type="component" value="Unassembled WGS sequence"/>
</dbReference>
<evidence type="ECO:0000256" key="4">
    <source>
        <dbReference type="HAMAP-Rule" id="MF_01214"/>
    </source>
</evidence>
<evidence type="ECO:0000256" key="1">
    <source>
        <dbReference type="ARBA" id="ARBA00023015"/>
    </source>
</evidence>
<dbReference type="PANTHER" id="PTHR19278:SF41">
    <property type="entry name" value="PYRE-LIKE PROTEIN"/>
    <property type="match status" value="1"/>
</dbReference>
<comment type="caution">
    <text evidence="6">The sequence shown here is derived from an EMBL/GenBank/DDBJ whole genome shotgun (WGS) entry which is preliminary data.</text>
</comment>
<comment type="similarity">
    <text evidence="4">Belongs to the purine/pyrimidine phosphoribosyltransferase family. GfcR subfamily.</text>
</comment>
<keyword evidence="1 4" id="KW-0805">Transcription regulation</keyword>
<dbReference type="GO" id="GO:0003677">
    <property type="term" value="F:DNA binding"/>
    <property type="evidence" value="ECO:0007669"/>
    <property type="project" value="UniProtKB-UniRule"/>
</dbReference>
<dbReference type="InterPro" id="IPR000836">
    <property type="entry name" value="PRTase_dom"/>
</dbReference>
<dbReference type="STRING" id="55758.MBFIL_02190"/>
<gene>
    <name evidence="6" type="primary">pyrE_1</name>
    <name evidence="4" type="synonym">gfcR</name>
    <name evidence="6" type="ORF">MBFIL_02190</name>
</gene>
<dbReference type="SUPFAM" id="SSF53271">
    <property type="entry name" value="PRTase-like"/>
    <property type="match status" value="1"/>
</dbReference>
<accession>A0A166F5Z5</accession>
<dbReference type="GO" id="GO:0010468">
    <property type="term" value="P:regulation of gene expression"/>
    <property type="evidence" value="ECO:0007669"/>
    <property type="project" value="UniProtKB-UniRule"/>
</dbReference>
<organism evidence="6 7">
    <name type="scientific">Methanobrevibacter filiformis</name>
    <dbReference type="NCBI Taxonomy" id="55758"/>
    <lineage>
        <taxon>Archaea</taxon>
        <taxon>Methanobacteriati</taxon>
        <taxon>Methanobacteriota</taxon>
        <taxon>Methanomada group</taxon>
        <taxon>Methanobacteria</taxon>
        <taxon>Methanobacteriales</taxon>
        <taxon>Methanobacteriaceae</taxon>
        <taxon>Methanobrevibacter</taxon>
    </lineage>
</organism>
<dbReference type="GO" id="GO:0019856">
    <property type="term" value="P:pyrimidine nucleobase biosynthetic process"/>
    <property type="evidence" value="ECO:0007669"/>
    <property type="project" value="TreeGrafter"/>
</dbReference>
<feature type="domain" description="Phosphoribosyltransferase" evidence="5">
    <location>
        <begin position="101"/>
        <end position="202"/>
    </location>
</feature>
<dbReference type="InterPro" id="IPR029057">
    <property type="entry name" value="PRTase-like"/>
</dbReference>
<dbReference type="AlphaFoldDB" id="A0A166F5Z5"/>
<keyword evidence="2 4" id="KW-0238">DNA-binding</keyword>
<dbReference type="PANTHER" id="PTHR19278">
    <property type="entry name" value="OROTATE PHOSPHORIBOSYLTRANSFERASE"/>
    <property type="match status" value="1"/>
</dbReference>
<keyword evidence="6" id="KW-0328">Glycosyltransferase</keyword>
<sequence length="223" mass="24166">MNHIHNNRINSYGEKMNEKLVKKAQKLRSHGFTTGEIADELNVSMDTATWLTLQQPNQSEEKSENAPLDFAINWNSLGGSSSRLRYVSAALSDMVTKYGDFEVVVGIAISGIPFATIMADFLEPYEGSEPALAVFHPQKHRKSEKSPVTKGGAISENFASVSGKKVIVVDDVITSGNTIKTVLRVLKEQGAIPVAVAVLLDKTGISEVEGVPVESLIKVNRLG</sequence>
<dbReference type="HAMAP" id="MF_01214">
    <property type="entry name" value="GfcR"/>
    <property type="match status" value="1"/>
</dbReference>
<dbReference type="InterPro" id="IPR022854">
    <property type="entry name" value="GfcR-like"/>
</dbReference>
<evidence type="ECO:0000313" key="7">
    <source>
        <dbReference type="Proteomes" id="UP000077066"/>
    </source>
</evidence>
<evidence type="ECO:0000256" key="2">
    <source>
        <dbReference type="ARBA" id="ARBA00023125"/>
    </source>
</evidence>
<name>A0A166F5Z5_9EURY</name>
<protein>
    <recommendedName>
        <fullName evidence="4">Transcriptional regulator GfcR</fullName>
    </recommendedName>
</protein>
<dbReference type="Pfam" id="PF00156">
    <property type="entry name" value="Pribosyltran"/>
    <property type="match status" value="1"/>
</dbReference>
<keyword evidence="6" id="KW-0808">Transferase</keyword>
<dbReference type="NCBIfam" id="NF002620">
    <property type="entry name" value="PRK02277.1"/>
    <property type="match status" value="1"/>
</dbReference>
<dbReference type="EMBL" id="LWMT01000026">
    <property type="protein sequence ID" value="KZX17350.1"/>
    <property type="molecule type" value="Genomic_DNA"/>
</dbReference>
<evidence type="ECO:0000256" key="3">
    <source>
        <dbReference type="ARBA" id="ARBA00023163"/>
    </source>
</evidence>
<dbReference type="GO" id="GO:0006222">
    <property type="term" value="P:UMP biosynthetic process"/>
    <property type="evidence" value="ECO:0007669"/>
    <property type="project" value="TreeGrafter"/>
</dbReference>
<dbReference type="CDD" id="cd06223">
    <property type="entry name" value="PRTases_typeI"/>
    <property type="match status" value="1"/>
</dbReference>